<dbReference type="Proteomes" id="UP000325579">
    <property type="component" value="Unassembled WGS sequence"/>
</dbReference>
<proteinExistence type="predicted"/>
<dbReference type="GeneID" id="43666131"/>
<keyword evidence="2" id="KW-1185">Reference proteome</keyword>
<dbReference type="EMBL" id="ML736755">
    <property type="protein sequence ID" value="KAE8406216.1"/>
    <property type="molecule type" value="Genomic_DNA"/>
</dbReference>
<sequence length="77" mass="9261">MTFYTNVSISLFSVYVNTLMLRKATIILFYKNVFYVVYRKGCGERNTMAWHPDKLYTTRDCRVTRIYNCTNHKYGRL</sequence>
<dbReference type="RefSeq" id="XP_031943535.1">
    <property type="nucleotide sequence ID" value="XM_032081440.1"/>
</dbReference>
<gene>
    <name evidence="1" type="ORF">BDV37DRAFT_243419</name>
</gene>
<name>A0A5N7DIC9_9EURO</name>
<reference evidence="1 2" key="1">
    <citation type="submission" date="2019-04" db="EMBL/GenBank/DDBJ databases">
        <authorList>
            <consortium name="DOE Joint Genome Institute"/>
            <person name="Mondo S."/>
            <person name="Kjaerbolling I."/>
            <person name="Vesth T."/>
            <person name="Frisvad J.C."/>
            <person name="Nybo J.L."/>
            <person name="Theobald S."/>
            <person name="Kildgaard S."/>
            <person name="Isbrandt T."/>
            <person name="Kuo A."/>
            <person name="Sato A."/>
            <person name="Lyhne E.K."/>
            <person name="Kogle M.E."/>
            <person name="Wiebenga A."/>
            <person name="Kun R.S."/>
            <person name="Lubbers R.J."/>
            <person name="Makela M.R."/>
            <person name="Barry K."/>
            <person name="Chovatia M."/>
            <person name="Clum A."/>
            <person name="Daum C."/>
            <person name="Haridas S."/>
            <person name="He G."/>
            <person name="LaButti K."/>
            <person name="Lipzen A."/>
            <person name="Riley R."/>
            <person name="Salamov A."/>
            <person name="Simmons B.A."/>
            <person name="Magnuson J.K."/>
            <person name="Henrissat B."/>
            <person name="Mortensen U.H."/>
            <person name="Larsen T.O."/>
            <person name="Devries R.P."/>
            <person name="Grigoriev I.V."/>
            <person name="Machida M."/>
            <person name="Baker S.E."/>
            <person name="Andersen M.R."/>
            <person name="Cantor M.N."/>
            <person name="Hua S.X."/>
        </authorList>
    </citation>
    <scope>NUCLEOTIDE SEQUENCE [LARGE SCALE GENOMIC DNA]</scope>
    <source>
        <strain evidence="1 2">CBS 119388</strain>
    </source>
</reference>
<protein>
    <submittedName>
        <fullName evidence="1">Uncharacterized protein</fullName>
    </submittedName>
</protein>
<organism evidence="1 2">
    <name type="scientific">Aspergillus pseudonomiae</name>
    <dbReference type="NCBI Taxonomy" id="1506151"/>
    <lineage>
        <taxon>Eukaryota</taxon>
        <taxon>Fungi</taxon>
        <taxon>Dikarya</taxon>
        <taxon>Ascomycota</taxon>
        <taxon>Pezizomycotina</taxon>
        <taxon>Eurotiomycetes</taxon>
        <taxon>Eurotiomycetidae</taxon>
        <taxon>Eurotiales</taxon>
        <taxon>Aspergillaceae</taxon>
        <taxon>Aspergillus</taxon>
        <taxon>Aspergillus subgen. Circumdati</taxon>
    </lineage>
</organism>
<evidence type="ECO:0000313" key="1">
    <source>
        <dbReference type="EMBL" id="KAE8406216.1"/>
    </source>
</evidence>
<evidence type="ECO:0000313" key="2">
    <source>
        <dbReference type="Proteomes" id="UP000325579"/>
    </source>
</evidence>
<accession>A0A5N7DIC9</accession>
<dbReference type="AlphaFoldDB" id="A0A5N7DIC9"/>